<evidence type="ECO:0000313" key="2">
    <source>
        <dbReference type="Proteomes" id="UP000886632"/>
    </source>
</evidence>
<accession>A0A9D7T7U8</accession>
<evidence type="ECO:0000313" key="1">
    <source>
        <dbReference type="EMBL" id="MBL0002559.1"/>
    </source>
</evidence>
<name>A0A9D7T7U8_9MICO</name>
<sequence length="48" mass="4968">MTGSSKMMGTPRLIEAGTSGLLGTMTAISAPPSFMTALLWRLELAGVI</sequence>
<gene>
    <name evidence="1" type="ORF">IPP00_00655</name>
</gene>
<proteinExistence type="predicted"/>
<organism evidence="1 2">
    <name type="scientific">Candidatus Phosphoribacter hodrii</name>
    <dbReference type="NCBI Taxonomy" id="2953743"/>
    <lineage>
        <taxon>Bacteria</taxon>
        <taxon>Bacillati</taxon>
        <taxon>Actinomycetota</taxon>
        <taxon>Actinomycetes</taxon>
        <taxon>Micrococcales</taxon>
        <taxon>Dermatophilaceae</taxon>
        <taxon>Candidatus Phosphoribacter</taxon>
    </lineage>
</organism>
<comment type="caution">
    <text evidence="1">The sequence shown here is derived from an EMBL/GenBank/DDBJ whole genome shotgun (WGS) entry which is preliminary data.</text>
</comment>
<reference evidence="1" key="1">
    <citation type="submission" date="2020-10" db="EMBL/GenBank/DDBJ databases">
        <title>Connecting structure to function with the recovery of over 1000 high-quality activated sludge metagenome-assembled genomes encoding full-length rRNA genes using long-read sequencing.</title>
        <authorList>
            <person name="Singleton C.M."/>
            <person name="Petriglieri F."/>
            <person name="Kristensen J.M."/>
            <person name="Kirkegaard R.H."/>
            <person name="Michaelsen T.Y."/>
            <person name="Andersen M.H."/>
            <person name="Karst S.M."/>
            <person name="Dueholm M.S."/>
            <person name="Nielsen P.H."/>
            <person name="Albertsen M."/>
        </authorList>
    </citation>
    <scope>NUCLEOTIDE SEQUENCE</scope>
    <source>
        <strain evidence="1">Ribe_18-Q3-R11-54_MAXAC.001</strain>
    </source>
</reference>
<protein>
    <submittedName>
        <fullName evidence="1">Uncharacterized protein</fullName>
    </submittedName>
</protein>
<dbReference type="AlphaFoldDB" id="A0A9D7T7U8"/>
<dbReference type="Proteomes" id="UP000886632">
    <property type="component" value="Unassembled WGS sequence"/>
</dbReference>
<dbReference type="EMBL" id="JADKGK010000004">
    <property type="protein sequence ID" value="MBL0002559.1"/>
    <property type="molecule type" value="Genomic_DNA"/>
</dbReference>